<evidence type="ECO:0000313" key="3">
    <source>
        <dbReference type="EMBL" id="MFD0946707.1"/>
    </source>
</evidence>
<dbReference type="EMBL" id="JBHTJG010000004">
    <property type="protein sequence ID" value="MFD0946707.1"/>
    <property type="molecule type" value="Genomic_DNA"/>
</dbReference>
<feature type="domain" description="UspA" evidence="2">
    <location>
        <begin position="163"/>
        <end position="266"/>
    </location>
</feature>
<accession>A0ABW3H6C5</accession>
<reference evidence="4" key="1">
    <citation type="journal article" date="2019" name="Int. J. Syst. Evol. Microbiol.">
        <title>The Global Catalogue of Microorganisms (GCM) 10K type strain sequencing project: providing services to taxonomists for standard genome sequencing and annotation.</title>
        <authorList>
            <consortium name="The Broad Institute Genomics Platform"/>
            <consortium name="The Broad Institute Genome Sequencing Center for Infectious Disease"/>
            <person name="Wu L."/>
            <person name="Ma J."/>
        </authorList>
    </citation>
    <scope>NUCLEOTIDE SEQUENCE [LARGE SCALE GENOMIC DNA]</scope>
    <source>
        <strain evidence="4">CCUG 62982</strain>
    </source>
</reference>
<evidence type="ECO:0000259" key="2">
    <source>
        <dbReference type="Pfam" id="PF00582"/>
    </source>
</evidence>
<dbReference type="CDD" id="cd00293">
    <property type="entry name" value="USP-like"/>
    <property type="match status" value="1"/>
</dbReference>
<proteinExistence type="inferred from homology"/>
<dbReference type="PANTHER" id="PTHR46268:SF15">
    <property type="entry name" value="UNIVERSAL STRESS PROTEIN HP_0031"/>
    <property type="match status" value="1"/>
</dbReference>
<protein>
    <submittedName>
        <fullName evidence="3">Universal stress protein</fullName>
    </submittedName>
</protein>
<evidence type="ECO:0000313" key="4">
    <source>
        <dbReference type="Proteomes" id="UP001596977"/>
    </source>
</evidence>
<dbReference type="RefSeq" id="WP_264944209.1">
    <property type="nucleotide sequence ID" value="NZ_JAPDRA010000004.1"/>
</dbReference>
<dbReference type="SUPFAM" id="SSF52402">
    <property type="entry name" value="Adenine nucleotide alpha hydrolases-like"/>
    <property type="match status" value="2"/>
</dbReference>
<gene>
    <name evidence="3" type="ORF">ACFQ1E_10185</name>
</gene>
<comment type="caution">
    <text evidence="3">The sequence shown here is derived from an EMBL/GenBank/DDBJ whole genome shotgun (WGS) entry which is preliminary data.</text>
</comment>
<dbReference type="Gene3D" id="3.40.50.12370">
    <property type="match status" value="1"/>
</dbReference>
<organism evidence="3 4">
    <name type="scientific">Sphingomonas canadensis</name>
    <dbReference type="NCBI Taxonomy" id="1219257"/>
    <lineage>
        <taxon>Bacteria</taxon>
        <taxon>Pseudomonadati</taxon>
        <taxon>Pseudomonadota</taxon>
        <taxon>Alphaproteobacteria</taxon>
        <taxon>Sphingomonadales</taxon>
        <taxon>Sphingomonadaceae</taxon>
        <taxon>Sphingomonas</taxon>
    </lineage>
</organism>
<dbReference type="PANTHER" id="PTHR46268">
    <property type="entry name" value="STRESS RESPONSE PROTEIN NHAX"/>
    <property type="match status" value="1"/>
</dbReference>
<comment type="similarity">
    <text evidence="1">Belongs to the universal stress protein A family.</text>
</comment>
<sequence>MKNILVLVHDDQGQEARLQAALDLTRAVEGHLNCLDVSIIPMAVDDYVPVGGSALLLAEERENESKNRDKITARLEREDVPWTWSDVTGDVSEALREASALADVIVINRQFDDLPWPNMRAIAGELLAKGEAPLLAVPAEMRGVAFAGGRALVAWNGSHAAGEALQAAVPLLTLASEVTILEIDDGSIDKPATEAAQYLSRHGIEPVLRRVSSGGSSTAEALLAQVADMRPDYLVMGGYGRSRLVEALFGGVTRRMLTESPVPLFLAH</sequence>
<name>A0ABW3H6C5_9SPHN</name>
<dbReference type="InterPro" id="IPR006016">
    <property type="entry name" value="UspA"/>
</dbReference>
<dbReference type="Proteomes" id="UP001596977">
    <property type="component" value="Unassembled WGS sequence"/>
</dbReference>
<evidence type="ECO:0000256" key="1">
    <source>
        <dbReference type="ARBA" id="ARBA00008791"/>
    </source>
</evidence>
<dbReference type="Pfam" id="PF00582">
    <property type="entry name" value="Usp"/>
    <property type="match status" value="1"/>
</dbReference>
<keyword evidence="4" id="KW-1185">Reference proteome</keyword>